<evidence type="ECO:0000259" key="1">
    <source>
        <dbReference type="Pfam" id="PF06855"/>
    </source>
</evidence>
<gene>
    <name evidence="2" type="ORF">OW157_00675</name>
</gene>
<name>A0A9X3FLQ2_9LACT</name>
<dbReference type="NCBIfam" id="NF010193">
    <property type="entry name" value="PRK13672.1"/>
    <property type="match status" value="1"/>
</dbReference>
<dbReference type="Proteomes" id="UP001146670">
    <property type="component" value="Unassembled WGS sequence"/>
</dbReference>
<evidence type="ECO:0000313" key="2">
    <source>
        <dbReference type="EMBL" id="MCZ0725078.1"/>
    </source>
</evidence>
<dbReference type="InterPro" id="IPR036806">
    <property type="entry name" value="YozE_SAM-like_sf"/>
</dbReference>
<protein>
    <submittedName>
        <fullName evidence="2">YozE family protein</fullName>
    </submittedName>
</protein>
<dbReference type="Gene3D" id="1.10.150.260">
    <property type="entry name" value="YozE SAM-like"/>
    <property type="match status" value="1"/>
</dbReference>
<evidence type="ECO:0000313" key="3">
    <source>
        <dbReference type="Proteomes" id="UP001146670"/>
    </source>
</evidence>
<accession>A0A9X3FLQ2</accession>
<dbReference type="EMBL" id="JAPRFR010000001">
    <property type="protein sequence ID" value="MCZ0725078.1"/>
    <property type="molecule type" value="Genomic_DNA"/>
</dbReference>
<sequence length="72" mass="8641">MNQSFYHFSQTLRNSAKIGQDPEATLAELIFKDSDFPKYSQDFQEISDYIELNSRYSDYVASFDAMWEKYRY</sequence>
<organism evidence="2 3">
    <name type="scientific">Aerococcus kribbianus</name>
    <dbReference type="NCBI Taxonomy" id="2999064"/>
    <lineage>
        <taxon>Bacteria</taxon>
        <taxon>Bacillati</taxon>
        <taxon>Bacillota</taxon>
        <taxon>Bacilli</taxon>
        <taxon>Lactobacillales</taxon>
        <taxon>Aerococcaceae</taxon>
        <taxon>Aerococcus</taxon>
    </lineage>
</organism>
<feature type="domain" description="YozE SAM-like" evidence="1">
    <location>
        <begin position="4"/>
        <end position="71"/>
    </location>
</feature>
<dbReference type="SUPFAM" id="SSF140652">
    <property type="entry name" value="YozE-like"/>
    <property type="match status" value="1"/>
</dbReference>
<dbReference type="RefSeq" id="WP_268751405.1">
    <property type="nucleotide sequence ID" value="NZ_JAPRFQ010000001.1"/>
</dbReference>
<dbReference type="AlphaFoldDB" id="A0A9X3FLQ2"/>
<dbReference type="InterPro" id="IPR023089">
    <property type="entry name" value="YozE_SAM-like"/>
</dbReference>
<keyword evidence="3" id="KW-1185">Reference proteome</keyword>
<dbReference type="Pfam" id="PF06855">
    <property type="entry name" value="YozE_SAM_like"/>
    <property type="match status" value="1"/>
</dbReference>
<proteinExistence type="predicted"/>
<reference evidence="2" key="1">
    <citation type="submission" date="2022-12" db="EMBL/GenBank/DDBJ databases">
        <title>Description and comparative metabolic analysis of Aerococcus sp. nov., isolated from the feces of a pig.</title>
        <authorList>
            <person name="Chang Y.-H."/>
        </authorList>
    </citation>
    <scope>NUCLEOTIDE SEQUENCE</scope>
    <source>
        <strain evidence="2">YH-aer222</strain>
    </source>
</reference>
<comment type="caution">
    <text evidence="2">The sequence shown here is derived from an EMBL/GenBank/DDBJ whole genome shotgun (WGS) entry which is preliminary data.</text>
</comment>